<dbReference type="Pfam" id="PF20428">
    <property type="entry name" value="Sey1_3HB"/>
    <property type="match status" value="1"/>
</dbReference>
<accession>A0A438C5H5</accession>
<sequence length="57" mass="6456">MDGTSPDPLASSTWEEVPPNKTLITPVQCKSLWDSSKQILRILSLKLFLNRRFVSPN</sequence>
<evidence type="ECO:0000313" key="2">
    <source>
        <dbReference type="EMBL" id="RVW18495.1"/>
    </source>
</evidence>
<dbReference type="InterPro" id="IPR046758">
    <property type="entry name" value="Sey1/RHD3-like_3HB"/>
</dbReference>
<organism evidence="2 3">
    <name type="scientific">Vitis vinifera</name>
    <name type="common">Grape</name>
    <dbReference type="NCBI Taxonomy" id="29760"/>
    <lineage>
        <taxon>Eukaryota</taxon>
        <taxon>Viridiplantae</taxon>
        <taxon>Streptophyta</taxon>
        <taxon>Embryophyta</taxon>
        <taxon>Tracheophyta</taxon>
        <taxon>Spermatophyta</taxon>
        <taxon>Magnoliopsida</taxon>
        <taxon>eudicotyledons</taxon>
        <taxon>Gunneridae</taxon>
        <taxon>Pentapetalae</taxon>
        <taxon>rosids</taxon>
        <taxon>Vitales</taxon>
        <taxon>Vitaceae</taxon>
        <taxon>Viteae</taxon>
        <taxon>Vitis</taxon>
    </lineage>
</organism>
<dbReference type="AlphaFoldDB" id="A0A438C5H5"/>
<dbReference type="Proteomes" id="UP000288805">
    <property type="component" value="Unassembled WGS sequence"/>
</dbReference>
<comment type="caution">
    <text evidence="2">The sequence shown here is derived from an EMBL/GenBank/DDBJ whole genome shotgun (WGS) entry which is preliminary data.</text>
</comment>
<feature type="domain" description="Sey1/RHD3-like three-helix bundle" evidence="1">
    <location>
        <begin position="4"/>
        <end position="38"/>
    </location>
</feature>
<proteinExistence type="predicted"/>
<dbReference type="EMBL" id="QGNW01002523">
    <property type="protein sequence ID" value="RVW18495.1"/>
    <property type="molecule type" value="Genomic_DNA"/>
</dbReference>
<evidence type="ECO:0000313" key="3">
    <source>
        <dbReference type="Proteomes" id="UP000288805"/>
    </source>
</evidence>
<protein>
    <submittedName>
        <fullName evidence="2">Protein ROOT HAIR defective 3-like 2</fullName>
    </submittedName>
</protein>
<reference evidence="2 3" key="1">
    <citation type="journal article" date="2018" name="PLoS Genet.">
        <title>Population sequencing reveals clonal diversity and ancestral inbreeding in the grapevine cultivar Chardonnay.</title>
        <authorList>
            <person name="Roach M.J."/>
            <person name="Johnson D.L."/>
            <person name="Bohlmann J."/>
            <person name="van Vuuren H.J."/>
            <person name="Jones S.J."/>
            <person name="Pretorius I.S."/>
            <person name="Schmidt S.A."/>
            <person name="Borneman A.R."/>
        </authorList>
    </citation>
    <scope>NUCLEOTIDE SEQUENCE [LARGE SCALE GENOMIC DNA]</scope>
    <source>
        <strain evidence="3">cv. Chardonnay</strain>
        <tissue evidence="2">Leaf</tissue>
    </source>
</reference>
<evidence type="ECO:0000259" key="1">
    <source>
        <dbReference type="Pfam" id="PF20428"/>
    </source>
</evidence>
<name>A0A438C5H5_VITVI</name>
<gene>
    <name evidence="2" type="primary">VvCHDh001097_0</name>
    <name evidence="2" type="ORF">CK203_109054</name>
</gene>